<evidence type="ECO:0008006" key="3">
    <source>
        <dbReference type="Google" id="ProtNLM"/>
    </source>
</evidence>
<gene>
    <name evidence="1" type="ORF">IO89_08670</name>
</gene>
<dbReference type="AlphaFoldDB" id="A0A085BHT3"/>
<evidence type="ECO:0000313" key="2">
    <source>
        <dbReference type="Proteomes" id="UP000028623"/>
    </source>
</evidence>
<reference evidence="1 2" key="1">
    <citation type="submission" date="2014-07" db="EMBL/GenBank/DDBJ databases">
        <title>Epilithonimonas lactis LMG 22401 Genome.</title>
        <authorList>
            <person name="Pipes S.E."/>
            <person name="Stropko S.J."/>
        </authorList>
    </citation>
    <scope>NUCLEOTIDE SEQUENCE [LARGE SCALE GENOMIC DNA]</scope>
    <source>
        <strain evidence="1 2">LMG 24401</strain>
    </source>
</reference>
<keyword evidence="2" id="KW-1185">Reference proteome</keyword>
<comment type="caution">
    <text evidence="1">The sequence shown here is derived from an EMBL/GenBank/DDBJ whole genome shotgun (WGS) entry which is preliminary data.</text>
</comment>
<dbReference type="OrthoDB" id="1256117at2"/>
<proteinExistence type="predicted"/>
<dbReference type="STRING" id="421072.SAMN04488097_2347"/>
<evidence type="ECO:0000313" key="1">
    <source>
        <dbReference type="EMBL" id="KFC22028.1"/>
    </source>
</evidence>
<accession>A0A085BHT3</accession>
<dbReference type="EMBL" id="JPLY01000003">
    <property type="protein sequence ID" value="KFC22028.1"/>
    <property type="molecule type" value="Genomic_DNA"/>
</dbReference>
<name>A0A085BHT3_9FLAO</name>
<sequence length="174" mass="20342">MKTYLTIVIFSVLLICCESNKNSEFIGTYKIEHTSDSVLFSSATLKITAENNYEYLGRDLQMNKSYFSNGTWKIKNDTLILKTSENKNCYFVKETISFQCENFANDDLPTITIRPYIESNLTIKNCTPKDSSTLYTNLTDEKFFLKNKELNYKKRKNDCSKYFPEIKTEIKKQN</sequence>
<dbReference type="Proteomes" id="UP000028623">
    <property type="component" value="Unassembled WGS sequence"/>
</dbReference>
<dbReference type="RefSeq" id="WP_034975338.1">
    <property type="nucleotide sequence ID" value="NZ_FOFI01000003.1"/>
</dbReference>
<organism evidence="1 2">
    <name type="scientific">Epilithonimonas lactis</name>
    <dbReference type="NCBI Taxonomy" id="421072"/>
    <lineage>
        <taxon>Bacteria</taxon>
        <taxon>Pseudomonadati</taxon>
        <taxon>Bacteroidota</taxon>
        <taxon>Flavobacteriia</taxon>
        <taxon>Flavobacteriales</taxon>
        <taxon>Weeksellaceae</taxon>
        <taxon>Chryseobacterium group</taxon>
        <taxon>Epilithonimonas</taxon>
    </lineage>
</organism>
<protein>
    <recommendedName>
        <fullName evidence="3">Lipocalin-like protein</fullName>
    </recommendedName>
</protein>